<protein>
    <submittedName>
        <fullName evidence="3">Class II aldolase/adducin family protein</fullName>
    </submittedName>
</protein>
<dbReference type="Gene3D" id="3.40.225.10">
    <property type="entry name" value="Class II aldolase/adducin N-terminal domain"/>
    <property type="match status" value="1"/>
</dbReference>
<reference evidence="3 4" key="1">
    <citation type="submission" date="2019-05" db="EMBL/GenBank/DDBJ databases">
        <authorList>
            <person name="Moore K."/>
            <person name="O'Neill P."/>
            <person name="Farbos A."/>
            <person name="Studholme D.J."/>
        </authorList>
    </citation>
    <scope>NUCLEOTIDE SEQUENCE [LARGE SCALE GENOMIC DNA]</scope>
    <source>
        <strain evidence="3 4">DSM 9128</strain>
    </source>
</reference>
<dbReference type="Pfam" id="PF00596">
    <property type="entry name" value="Aldolase_II"/>
    <property type="match status" value="1"/>
</dbReference>
<proteinExistence type="inferred from homology"/>
<dbReference type="NCBIfam" id="NF005451">
    <property type="entry name" value="PRK07044.1"/>
    <property type="match status" value="1"/>
</dbReference>
<accession>A0A5R8ZS32</accession>
<dbReference type="Proteomes" id="UP000307510">
    <property type="component" value="Unassembled WGS sequence"/>
</dbReference>
<reference evidence="4" key="2">
    <citation type="submission" date="2019-06" db="EMBL/GenBank/DDBJ databases">
        <title>AzeR, a transcriptional regulator that responds to azelaic acid in Pseudomonas nitroreducens.</title>
        <authorList>
            <person name="Bez C."/>
            <person name="Javvadi S.G."/>
            <person name="Bertani I."/>
            <person name="Devescovi G."/>
            <person name="Studholme D.J."/>
            <person name="Geller A."/>
            <person name="Levy A."/>
            <person name="Venturi V."/>
        </authorList>
    </citation>
    <scope>NUCLEOTIDE SEQUENCE [LARGE SCALE GENOMIC DNA]</scope>
    <source>
        <strain evidence="4">DSM 9128</strain>
    </source>
</reference>
<evidence type="ECO:0000313" key="3">
    <source>
        <dbReference type="EMBL" id="TLP68665.1"/>
    </source>
</evidence>
<comment type="caution">
    <text evidence="3">The sequence shown here is derived from an EMBL/GenBank/DDBJ whole genome shotgun (WGS) entry which is preliminary data.</text>
</comment>
<dbReference type="PANTHER" id="PTHR10672:SF3">
    <property type="entry name" value="PROTEIN HU-LI TAI SHAO"/>
    <property type="match status" value="1"/>
</dbReference>
<dbReference type="SMART" id="SM01007">
    <property type="entry name" value="Aldolase_II"/>
    <property type="match status" value="1"/>
</dbReference>
<feature type="domain" description="Class II aldolase/adducin N-terminal" evidence="2">
    <location>
        <begin position="23"/>
        <end position="203"/>
    </location>
</feature>
<dbReference type="PANTHER" id="PTHR10672">
    <property type="entry name" value="ADDUCIN"/>
    <property type="match status" value="1"/>
</dbReference>
<name>A0A5R8ZS32_PSENT</name>
<evidence type="ECO:0000256" key="1">
    <source>
        <dbReference type="ARBA" id="ARBA00037961"/>
    </source>
</evidence>
<dbReference type="InterPro" id="IPR051017">
    <property type="entry name" value="Aldolase-II_Adducin_sf"/>
</dbReference>
<gene>
    <name evidence="3" type="ORF">FEA48_29930</name>
</gene>
<dbReference type="EMBL" id="VASG01000012">
    <property type="protein sequence ID" value="TLP68665.1"/>
    <property type="molecule type" value="Genomic_DNA"/>
</dbReference>
<dbReference type="InterPro" id="IPR036409">
    <property type="entry name" value="Aldolase_II/adducin_N_sf"/>
</dbReference>
<comment type="similarity">
    <text evidence="1">Belongs to the aldolase class II family.</text>
</comment>
<dbReference type="RefSeq" id="WP_138217037.1">
    <property type="nucleotide sequence ID" value="NZ_VASG01000012.1"/>
</dbReference>
<sequence>MAELKSVPKGATDQAALEWQTRVDLAAAYRLVELSGWSDLIATHISARVPGTTDEFLINPFGMMFDEITASSLIKIDLDGNQIGESPYNANKAGFTIHSAVHQARHDAGCVIHLHTTSGMAVSALEEGLLPLFQTAMFLTGDLSYHDYEGPALHLEERERLQKDLGNTHQMILRNHGTLTLGGTVAEAFIRMHMLERACAAQVCALGMGRPIHKACDEARITTEQICHTGMLGRFGALAWPALLRKLDRELPGYDQ</sequence>
<evidence type="ECO:0000313" key="4">
    <source>
        <dbReference type="Proteomes" id="UP000307510"/>
    </source>
</evidence>
<dbReference type="InterPro" id="IPR001303">
    <property type="entry name" value="Aldolase_II/adducin_N"/>
</dbReference>
<organism evidence="3 4">
    <name type="scientific">Pseudomonas nitroreducens</name>
    <dbReference type="NCBI Taxonomy" id="46680"/>
    <lineage>
        <taxon>Bacteria</taxon>
        <taxon>Pseudomonadati</taxon>
        <taxon>Pseudomonadota</taxon>
        <taxon>Gammaproteobacteria</taxon>
        <taxon>Pseudomonadales</taxon>
        <taxon>Pseudomonadaceae</taxon>
        <taxon>Pseudomonas</taxon>
    </lineage>
</organism>
<dbReference type="GO" id="GO:0005996">
    <property type="term" value="P:monosaccharide metabolic process"/>
    <property type="evidence" value="ECO:0007669"/>
    <property type="project" value="UniProtKB-ARBA"/>
</dbReference>
<dbReference type="GO" id="GO:0051015">
    <property type="term" value="F:actin filament binding"/>
    <property type="evidence" value="ECO:0007669"/>
    <property type="project" value="TreeGrafter"/>
</dbReference>
<evidence type="ECO:0000259" key="2">
    <source>
        <dbReference type="SMART" id="SM01007"/>
    </source>
</evidence>
<dbReference type="GO" id="GO:0005856">
    <property type="term" value="C:cytoskeleton"/>
    <property type="evidence" value="ECO:0007669"/>
    <property type="project" value="TreeGrafter"/>
</dbReference>
<dbReference type="AlphaFoldDB" id="A0A5R8ZS32"/>
<dbReference type="SUPFAM" id="SSF53639">
    <property type="entry name" value="AraD/HMP-PK domain-like"/>
    <property type="match status" value="1"/>
</dbReference>